<keyword evidence="6" id="KW-1185">Reference proteome</keyword>
<keyword evidence="2" id="KW-0539">Nucleus</keyword>
<proteinExistence type="predicted"/>
<dbReference type="GO" id="GO:0005634">
    <property type="term" value="C:nucleus"/>
    <property type="evidence" value="ECO:0007669"/>
    <property type="project" value="UniProtKB-UniRule"/>
</dbReference>
<feature type="region of interest" description="Disordered" evidence="3">
    <location>
        <begin position="197"/>
        <end position="257"/>
    </location>
</feature>
<feature type="compositionally biased region" description="Basic and acidic residues" evidence="3">
    <location>
        <begin position="128"/>
        <end position="137"/>
    </location>
</feature>
<feature type="region of interest" description="Disordered" evidence="3">
    <location>
        <begin position="422"/>
        <end position="444"/>
    </location>
</feature>
<feature type="compositionally biased region" description="Polar residues" evidence="3">
    <location>
        <begin position="140"/>
        <end position="149"/>
    </location>
</feature>
<evidence type="ECO:0000313" key="6">
    <source>
        <dbReference type="Proteomes" id="UP001150538"/>
    </source>
</evidence>
<feature type="DNA-binding region" description="HMG box" evidence="2">
    <location>
        <begin position="66"/>
        <end position="134"/>
    </location>
</feature>
<dbReference type="SUPFAM" id="SSF47095">
    <property type="entry name" value="HMG-box"/>
    <property type="match status" value="1"/>
</dbReference>
<dbReference type="OrthoDB" id="6247875at2759"/>
<feature type="region of interest" description="Disordered" evidence="3">
    <location>
        <begin position="128"/>
        <end position="166"/>
    </location>
</feature>
<evidence type="ECO:0000256" key="2">
    <source>
        <dbReference type="PROSITE-ProRule" id="PRU00267"/>
    </source>
</evidence>
<reference evidence="5" key="1">
    <citation type="submission" date="2022-07" db="EMBL/GenBank/DDBJ databases">
        <title>Phylogenomic reconstructions and comparative analyses of Kickxellomycotina fungi.</title>
        <authorList>
            <person name="Reynolds N.K."/>
            <person name="Stajich J.E."/>
            <person name="Barry K."/>
            <person name="Grigoriev I.V."/>
            <person name="Crous P."/>
            <person name="Smith M.E."/>
        </authorList>
    </citation>
    <scope>NUCLEOTIDE SEQUENCE</scope>
    <source>
        <strain evidence="5">NBRC 100468</strain>
    </source>
</reference>
<dbReference type="EMBL" id="JANBPU010000280">
    <property type="protein sequence ID" value="KAJ1913191.1"/>
    <property type="molecule type" value="Genomic_DNA"/>
</dbReference>
<gene>
    <name evidence="5" type="ORF">H4219_005311</name>
</gene>
<dbReference type="Pfam" id="PF00505">
    <property type="entry name" value="HMG_box"/>
    <property type="match status" value="1"/>
</dbReference>
<evidence type="ECO:0000256" key="1">
    <source>
        <dbReference type="ARBA" id="ARBA00023125"/>
    </source>
</evidence>
<dbReference type="SMART" id="SM00398">
    <property type="entry name" value="HMG"/>
    <property type="match status" value="1"/>
</dbReference>
<dbReference type="PANTHER" id="PTHR48112">
    <property type="entry name" value="HIGH MOBILITY GROUP PROTEIN DSP1"/>
    <property type="match status" value="1"/>
</dbReference>
<evidence type="ECO:0000256" key="3">
    <source>
        <dbReference type="SAM" id="MobiDB-lite"/>
    </source>
</evidence>
<feature type="compositionally biased region" description="Polar residues" evidence="3">
    <location>
        <begin position="430"/>
        <end position="444"/>
    </location>
</feature>
<evidence type="ECO:0000313" key="5">
    <source>
        <dbReference type="EMBL" id="KAJ1913191.1"/>
    </source>
</evidence>
<dbReference type="GO" id="GO:0003677">
    <property type="term" value="F:DNA binding"/>
    <property type="evidence" value="ECO:0007669"/>
    <property type="project" value="UniProtKB-UniRule"/>
</dbReference>
<dbReference type="Gene3D" id="1.10.30.10">
    <property type="entry name" value="High mobility group box domain"/>
    <property type="match status" value="1"/>
</dbReference>
<dbReference type="InterPro" id="IPR009071">
    <property type="entry name" value="HMG_box_dom"/>
</dbReference>
<feature type="domain" description="HMG box" evidence="4">
    <location>
        <begin position="66"/>
        <end position="134"/>
    </location>
</feature>
<keyword evidence="1 2" id="KW-0238">DNA-binding</keyword>
<dbReference type="InterPro" id="IPR036910">
    <property type="entry name" value="HMG_box_dom_sf"/>
</dbReference>
<dbReference type="PROSITE" id="PS50118">
    <property type="entry name" value="HMG_BOX_2"/>
    <property type="match status" value="1"/>
</dbReference>
<dbReference type="InterPro" id="IPR050342">
    <property type="entry name" value="HMGB"/>
</dbReference>
<evidence type="ECO:0000259" key="4">
    <source>
        <dbReference type="PROSITE" id="PS50118"/>
    </source>
</evidence>
<organism evidence="5 6">
    <name type="scientific">Mycoemilia scoparia</name>
    <dbReference type="NCBI Taxonomy" id="417184"/>
    <lineage>
        <taxon>Eukaryota</taxon>
        <taxon>Fungi</taxon>
        <taxon>Fungi incertae sedis</taxon>
        <taxon>Zoopagomycota</taxon>
        <taxon>Kickxellomycotina</taxon>
        <taxon>Kickxellomycetes</taxon>
        <taxon>Kickxellales</taxon>
        <taxon>Kickxellaceae</taxon>
        <taxon>Mycoemilia</taxon>
    </lineage>
</organism>
<name>A0A9W7ZPJ6_9FUNG</name>
<accession>A0A9W7ZPJ6</accession>
<dbReference type="AlphaFoldDB" id="A0A9W7ZPJ6"/>
<dbReference type="Proteomes" id="UP001150538">
    <property type="component" value="Unassembled WGS sequence"/>
</dbReference>
<sequence>MDPNQYMLPPQPHEYMDEHGNRYFQYQPDQYVFFVPSEHHHPMPMMNSVIPLEHMKTKAKAKPEKPQRAYNSFIWYRKDKIKDVIKQNPDMSQTKASQLVAEMWRKETDEVKAIYKAKYEQHKREIDAAEAAKRQQKEATQSPVPTATQLPPAPAHHSLGLYGAPAGLHHPSQTMVPRVARDCGTISYLNGVPNSPWARRRSRTMPGNMGEKVNGAIRHSRKKDSVDLRRQATSNAYSMPGAPVNMSPSMHPSESLSLNSSPLMMPMNVSMPPMGHFDMNGATSAATNGGSIYASPMLSGADPSAYFNNSTDAFPPMPTATTIQHANSVPTMSSYPANLSLQKTVSAEPTFDPNTMVSSSMAMPTGYQDNLTWMEPHGDANSIGINQNVSGAQSGAPSDFNILSSAQMAAQVLSGFEWKAPQGVEDSSKNSHLTNYNLDNSQSS</sequence>
<protein>
    <recommendedName>
        <fullName evidence="4">HMG box domain-containing protein</fullName>
    </recommendedName>
</protein>
<comment type="caution">
    <text evidence="5">The sequence shown here is derived from an EMBL/GenBank/DDBJ whole genome shotgun (WGS) entry which is preliminary data.</text>
</comment>